<evidence type="ECO:0000259" key="13">
    <source>
        <dbReference type="PROSITE" id="PS50109"/>
    </source>
</evidence>
<keyword evidence="9" id="KW-0067">ATP-binding</keyword>
<dbReference type="GO" id="GO:0005524">
    <property type="term" value="F:ATP binding"/>
    <property type="evidence" value="ECO:0007669"/>
    <property type="project" value="UniProtKB-KW"/>
</dbReference>
<dbReference type="GO" id="GO:0004721">
    <property type="term" value="F:phosphoprotein phosphatase activity"/>
    <property type="evidence" value="ECO:0007669"/>
    <property type="project" value="TreeGrafter"/>
</dbReference>
<accession>A0A0G0IMA8</accession>
<evidence type="ECO:0000256" key="9">
    <source>
        <dbReference type="ARBA" id="ARBA00022840"/>
    </source>
</evidence>
<dbReference type="SUPFAM" id="SSF47384">
    <property type="entry name" value="Homodimeric domain of signal transducing histidine kinase"/>
    <property type="match status" value="1"/>
</dbReference>
<evidence type="ECO:0000256" key="8">
    <source>
        <dbReference type="ARBA" id="ARBA00022777"/>
    </source>
</evidence>
<dbReference type="InterPro" id="IPR050351">
    <property type="entry name" value="BphY/WalK/GraS-like"/>
</dbReference>
<dbReference type="AlphaFoldDB" id="A0A0G0IMA8"/>
<dbReference type="EC" id="2.7.13.3" evidence="3"/>
<feature type="transmembrane region" description="Helical" evidence="12">
    <location>
        <begin position="58"/>
        <end position="81"/>
    </location>
</feature>
<evidence type="ECO:0000313" key="14">
    <source>
        <dbReference type="EMBL" id="KKQ55827.1"/>
    </source>
</evidence>
<evidence type="ECO:0000256" key="11">
    <source>
        <dbReference type="ARBA" id="ARBA00023136"/>
    </source>
</evidence>
<keyword evidence="5" id="KW-0597">Phosphoprotein</keyword>
<dbReference type="SMART" id="SM00387">
    <property type="entry name" value="HATPase_c"/>
    <property type="match status" value="1"/>
</dbReference>
<organism evidence="14 15">
    <name type="scientific">Candidatus Woesebacteria bacterium GW2011_GWC1_38_13</name>
    <dbReference type="NCBI Taxonomy" id="1618583"/>
    <lineage>
        <taxon>Bacteria</taxon>
        <taxon>Candidatus Woeseibacteriota</taxon>
    </lineage>
</organism>
<dbReference type="SMART" id="SM00388">
    <property type="entry name" value="HisKA"/>
    <property type="match status" value="1"/>
</dbReference>
<dbReference type="Proteomes" id="UP000034096">
    <property type="component" value="Unassembled WGS sequence"/>
</dbReference>
<evidence type="ECO:0000313" key="15">
    <source>
        <dbReference type="Proteomes" id="UP000034096"/>
    </source>
</evidence>
<dbReference type="InterPro" id="IPR005467">
    <property type="entry name" value="His_kinase_dom"/>
</dbReference>
<protein>
    <recommendedName>
        <fullName evidence="3">histidine kinase</fullName>
        <ecNumber evidence="3">2.7.13.3</ecNumber>
    </recommendedName>
</protein>
<keyword evidence="11 12" id="KW-0472">Membrane</keyword>
<dbReference type="CDD" id="cd00075">
    <property type="entry name" value="HATPase"/>
    <property type="match status" value="1"/>
</dbReference>
<name>A0A0G0IMA8_9BACT</name>
<evidence type="ECO:0000256" key="10">
    <source>
        <dbReference type="ARBA" id="ARBA00023012"/>
    </source>
</evidence>
<dbReference type="InterPro" id="IPR004358">
    <property type="entry name" value="Sig_transdc_His_kin-like_C"/>
</dbReference>
<evidence type="ECO:0000256" key="1">
    <source>
        <dbReference type="ARBA" id="ARBA00000085"/>
    </source>
</evidence>
<keyword evidence="6" id="KW-0808">Transferase</keyword>
<keyword evidence="10" id="KW-0902">Two-component regulatory system</keyword>
<dbReference type="PANTHER" id="PTHR45453">
    <property type="entry name" value="PHOSPHATE REGULON SENSOR PROTEIN PHOR"/>
    <property type="match status" value="1"/>
</dbReference>
<keyword evidence="12" id="KW-1133">Transmembrane helix</keyword>
<gene>
    <name evidence="14" type="ORF">US75_C0013G0003</name>
</gene>
<dbReference type="Pfam" id="PF02518">
    <property type="entry name" value="HATPase_c"/>
    <property type="match status" value="1"/>
</dbReference>
<dbReference type="FunFam" id="3.30.565.10:FF:000023">
    <property type="entry name" value="PAS domain-containing sensor histidine kinase"/>
    <property type="match status" value="1"/>
</dbReference>
<dbReference type="Gene3D" id="1.10.287.130">
    <property type="match status" value="1"/>
</dbReference>
<dbReference type="InterPro" id="IPR003594">
    <property type="entry name" value="HATPase_dom"/>
</dbReference>
<comment type="subcellular location">
    <subcellularLocation>
        <location evidence="2">Cell membrane</location>
    </subcellularLocation>
</comment>
<evidence type="ECO:0000256" key="12">
    <source>
        <dbReference type="SAM" id="Phobius"/>
    </source>
</evidence>
<dbReference type="GO" id="GO:0005886">
    <property type="term" value="C:plasma membrane"/>
    <property type="evidence" value="ECO:0007669"/>
    <property type="project" value="UniProtKB-SubCell"/>
</dbReference>
<dbReference type="EMBL" id="LBUE01000013">
    <property type="protein sequence ID" value="KKQ55827.1"/>
    <property type="molecule type" value="Genomic_DNA"/>
</dbReference>
<keyword evidence="4" id="KW-1003">Cell membrane</keyword>
<keyword evidence="8 14" id="KW-0418">Kinase</keyword>
<keyword evidence="12" id="KW-0812">Transmembrane</keyword>
<feature type="domain" description="Histidine kinase" evidence="13">
    <location>
        <begin position="101"/>
        <end position="316"/>
    </location>
</feature>
<dbReference type="PRINTS" id="PR00344">
    <property type="entry name" value="BCTRLSENSOR"/>
</dbReference>
<dbReference type="SUPFAM" id="SSF55874">
    <property type="entry name" value="ATPase domain of HSP90 chaperone/DNA topoisomerase II/histidine kinase"/>
    <property type="match status" value="1"/>
</dbReference>
<evidence type="ECO:0000256" key="5">
    <source>
        <dbReference type="ARBA" id="ARBA00022553"/>
    </source>
</evidence>
<comment type="catalytic activity">
    <reaction evidence="1">
        <text>ATP + protein L-histidine = ADP + protein N-phospho-L-histidine.</text>
        <dbReference type="EC" id="2.7.13.3"/>
    </reaction>
</comment>
<evidence type="ECO:0000256" key="6">
    <source>
        <dbReference type="ARBA" id="ARBA00022679"/>
    </source>
</evidence>
<evidence type="ECO:0000256" key="2">
    <source>
        <dbReference type="ARBA" id="ARBA00004236"/>
    </source>
</evidence>
<comment type="caution">
    <text evidence="14">The sequence shown here is derived from an EMBL/GenBank/DDBJ whole genome shotgun (WGS) entry which is preliminary data.</text>
</comment>
<dbReference type="InterPro" id="IPR003661">
    <property type="entry name" value="HisK_dim/P_dom"/>
</dbReference>
<proteinExistence type="predicted"/>
<evidence type="ECO:0000256" key="7">
    <source>
        <dbReference type="ARBA" id="ARBA00022741"/>
    </source>
</evidence>
<dbReference type="GO" id="GO:0000155">
    <property type="term" value="F:phosphorelay sensor kinase activity"/>
    <property type="evidence" value="ECO:0007669"/>
    <property type="project" value="InterPro"/>
</dbReference>
<evidence type="ECO:0000256" key="4">
    <source>
        <dbReference type="ARBA" id="ARBA00022475"/>
    </source>
</evidence>
<evidence type="ECO:0000256" key="3">
    <source>
        <dbReference type="ARBA" id="ARBA00012438"/>
    </source>
</evidence>
<dbReference type="GO" id="GO:0016036">
    <property type="term" value="P:cellular response to phosphate starvation"/>
    <property type="evidence" value="ECO:0007669"/>
    <property type="project" value="TreeGrafter"/>
</dbReference>
<reference evidence="14 15" key="1">
    <citation type="journal article" date="2015" name="Nature">
        <title>rRNA introns, odd ribosomes, and small enigmatic genomes across a large radiation of phyla.</title>
        <authorList>
            <person name="Brown C.T."/>
            <person name="Hug L.A."/>
            <person name="Thomas B.C."/>
            <person name="Sharon I."/>
            <person name="Castelle C.J."/>
            <person name="Singh A."/>
            <person name="Wilkins M.J."/>
            <person name="Williams K.H."/>
            <person name="Banfield J.F."/>
        </authorList>
    </citation>
    <scope>NUCLEOTIDE SEQUENCE [LARGE SCALE GENOMIC DNA]</scope>
</reference>
<dbReference type="CDD" id="cd00082">
    <property type="entry name" value="HisKA"/>
    <property type="match status" value="1"/>
</dbReference>
<dbReference type="Gene3D" id="3.30.565.10">
    <property type="entry name" value="Histidine kinase-like ATPase, C-terminal domain"/>
    <property type="match status" value="1"/>
</dbReference>
<dbReference type="InterPro" id="IPR036097">
    <property type="entry name" value="HisK_dim/P_sf"/>
</dbReference>
<dbReference type="InterPro" id="IPR036890">
    <property type="entry name" value="HATPase_C_sf"/>
</dbReference>
<sequence>MAISISFSAFIYRIVSYEFQRRVDEIERRLELRRFGFLPPPGETQLFIADVKEAQAKVLYVLIYTNAVILIFSSAAGYFLAGMTLRPIEEAMDEQKRFVADASHELKTPLTSLQTSIEVALRDKEITLKEALFTLSDSLSDIKNMTNLTSDLLSLTKYQQNGREFFGKVNLQDVIQSSIKKVSPLAKKKKIGIKIISKDSEIRGNKEGLEKLITILLDNAVKYTPEKGGIEVNSRKTGKYVTISVSDTGCGITKKDMPMIFERFYRSDISRSKIDASGFGLGLSIAKSIADIHKGTITVESQLGKGSTFIVKLPSD</sequence>
<keyword evidence="7" id="KW-0547">Nucleotide-binding</keyword>
<dbReference type="PANTHER" id="PTHR45453:SF1">
    <property type="entry name" value="PHOSPHATE REGULON SENSOR PROTEIN PHOR"/>
    <property type="match status" value="1"/>
</dbReference>
<dbReference type="Pfam" id="PF00512">
    <property type="entry name" value="HisKA"/>
    <property type="match status" value="1"/>
</dbReference>
<dbReference type="PROSITE" id="PS50109">
    <property type="entry name" value="HIS_KIN"/>
    <property type="match status" value="1"/>
</dbReference>
<dbReference type="STRING" id="1618583.US75_C0013G0003"/>